<keyword evidence="2" id="KW-1185">Reference proteome</keyword>
<evidence type="ECO:0000313" key="2">
    <source>
        <dbReference type="Proteomes" id="UP001597045"/>
    </source>
</evidence>
<proteinExistence type="predicted"/>
<accession>A0ABW3M7I4</accession>
<evidence type="ECO:0000313" key="1">
    <source>
        <dbReference type="EMBL" id="MFD1046681.1"/>
    </source>
</evidence>
<comment type="caution">
    <text evidence="1">The sequence shown here is derived from an EMBL/GenBank/DDBJ whole genome shotgun (WGS) entry which is preliminary data.</text>
</comment>
<protein>
    <submittedName>
        <fullName evidence="1">Uncharacterized protein</fullName>
    </submittedName>
</protein>
<reference evidence="2" key="1">
    <citation type="journal article" date="2019" name="Int. J. Syst. Evol. Microbiol.">
        <title>The Global Catalogue of Microorganisms (GCM) 10K type strain sequencing project: providing services to taxonomists for standard genome sequencing and annotation.</title>
        <authorList>
            <consortium name="The Broad Institute Genomics Platform"/>
            <consortium name="The Broad Institute Genome Sequencing Center for Infectious Disease"/>
            <person name="Wu L."/>
            <person name="Ma J."/>
        </authorList>
    </citation>
    <scope>NUCLEOTIDE SEQUENCE [LARGE SCALE GENOMIC DNA]</scope>
    <source>
        <strain evidence="2">JCM 31486</strain>
    </source>
</reference>
<dbReference type="Proteomes" id="UP001597045">
    <property type="component" value="Unassembled WGS sequence"/>
</dbReference>
<sequence>MGRATNSKVAKQAKQCGMTVDQWQAARNQVNSGKGRGRVQHVRPESTMWDPVEGQTALFGDD</sequence>
<dbReference type="EMBL" id="JBHTIS010000751">
    <property type="protein sequence ID" value="MFD1046681.1"/>
    <property type="molecule type" value="Genomic_DNA"/>
</dbReference>
<name>A0ABW3M7I4_9PSEU</name>
<gene>
    <name evidence="1" type="ORF">ACFQ1S_14530</name>
</gene>
<organism evidence="1 2">
    <name type="scientific">Kibdelosporangium lantanae</name>
    <dbReference type="NCBI Taxonomy" id="1497396"/>
    <lineage>
        <taxon>Bacteria</taxon>
        <taxon>Bacillati</taxon>
        <taxon>Actinomycetota</taxon>
        <taxon>Actinomycetes</taxon>
        <taxon>Pseudonocardiales</taxon>
        <taxon>Pseudonocardiaceae</taxon>
        <taxon>Kibdelosporangium</taxon>
    </lineage>
</organism>